<proteinExistence type="predicted"/>
<dbReference type="KEGG" id="ovi:T265_04236"/>
<accession>A0A075A0G8</accession>
<reference evidence="1 2" key="1">
    <citation type="submission" date="2013-11" db="EMBL/GenBank/DDBJ databases">
        <title>Opisthorchis viverrini - life in the bile duct.</title>
        <authorList>
            <person name="Young N.D."/>
            <person name="Nagarajan N."/>
            <person name="Lin S.J."/>
            <person name="Korhonen P.K."/>
            <person name="Jex A.R."/>
            <person name="Hall R.S."/>
            <person name="Safavi-Hemami H."/>
            <person name="Kaewkong W."/>
            <person name="Bertrand D."/>
            <person name="Gao S."/>
            <person name="Seet Q."/>
            <person name="Wongkham S."/>
            <person name="Teh B.T."/>
            <person name="Wongkham C."/>
            <person name="Intapan P.M."/>
            <person name="Maleewong W."/>
            <person name="Yang X."/>
            <person name="Hu M."/>
            <person name="Wang Z."/>
            <person name="Hofmann A."/>
            <person name="Sternberg P.W."/>
            <person name="Tan P."/>
            <person name="Wang J."/>
            <person name="Gasser R.B."/>
        </authorList>
    </citation>
    <scope>NUCLEOTIDE SEQUENCE [LARGE SCALE GENOMIC DNA]</scope>
</reference>
<dbReference type="Proteomes" id="UP000054324">
    <property type="component" value="Unassembled WGS sequence"/>
</dbReference>
<evidence type="ECO:0000313" key="2">
    <source>
        <dbReference type="Proteomes" id="UP000054324"/>
    </source>
</evidence>
<organism evidence="1 2">
    <name type="scientific">Opisthorchis viverrini</name>
    <name type="common">Southeast Asian liver fluke</name>
    <dbReference type="NCBI Taxonomy" id="6198"/>
    <lineage>
        <taxon>Eukaryota</taxon>
        <taxon>Metazoa</taxon>
        <taxon>Spiralia</taxon>
        <taxon>Lophotrochozoa</taxon>
        <taxon>Platyhelminthes</taxon>
        <taxon>Trematoda</taxon>
        <taxon>Digenea</taxon>
        <taxon>Opisthorchiida</taxon>
        <taxon>Opisthorchiata</taxon>
        <taxon>Opisthorchiidae</taxon>
        <taxon>Opisthorchis</taxon>
    </lineage>
</organism>
<dbReference type="EMBL" id="KL596686">
    <property type="protein sequence ID" value="KER29050.1"/>
    <property type="molecule type" value="Genomic_DNA"/>
</dbReference>
<protein>
    <submittedName>
        <fullName evidence="1">Uncharacterized protein</fullName>
    </submittedName>
</protein>
<keyword evidence="2" id="KW-1185">Reference proteome</keyword>
<feature type="non-terminal residue" evidence="1">
    <location>
        <position position="76"/>
    </location>
</feature>
<dbReference type="CTD" id="20318422"/>
<dbReference type="AlphaFoldDB" id="A0A075A0G8"/>
<dbReference type="GeneID" id="20318422"/>
<dbReference type="RefSeq" id="XP_009167193.1">
    <property type="nucleotide sequence ID" value="XM_009168929.1"/>
</dbReference>
<feature type="non-terminal residue" evidence="1">
    <location>
        <position position="1"/>
    </location>
</feature>
<evidence type="ECO:0000313" key="1">
    <source>
        <dbReference type="EMBL" id="KER29050.1"/>
    </source>
</evidence>
<sequence length="76" mass="8982">CGSGSSHFYWQSLCFWSIPWSRKQANHQPQKVWVQRVGWEEYRFATVCINGRNGGEWIHGTMTMMTTMMMMTTEMI</sequence>
<gene>
    <name evidence="1" type="ORF">T265_04236</name>
</gene>
<name>A0A075A0G8_OPIVI</name>